<dbReference type="Proteomes" id="UP001239111">
    <property type="component" value="Chromosome 4"/>
</dbReference>
<comment type="caution">
    <text evidence="1">The sequence shown here is derived from an EMBL/GenBank/DDBJ whole genome shotgun (WGS) entry which is preliminary data.</text>
</comment>
<gene>
    <name evidence="1" type="ORF">QAD02_008347</name>
</gene>
<organism evidence="1 2">
    <name type="scientific">Eretmocerus hayati</name>
    <dbReference type="NCBI Taxonomy" id="131215"/>
    <lineage>
        <taxon>Eukaryota</taxon>
        <taxon>Metazoa</taxon>
        <taxon>Ecdysozoa</taxon>
        <taxon>Arthropoda</taxon>
        <taxon>Hexapoda</taxon>
        <taxon>Insecta</taxon>
        <taxon>Pterygota</taxon>
        <taxon>Neoptera</taxon>
        <taxon>Endopterygota</taxon>
        <taxon>Hymenoptera</taxon>
        <taxon>Apocrita</taxon>
        <taxon>Proctotrupomorpha</taxon>
        <taxon>Chalcidoidea</taxon>
        <taxon>Aphelinidae</taxon>
        <taxon>Aphelininae</taxon>
        <taxon>Eretmocerus</taxon>
    </lineage>
</organism>
<name>A0ACC2N652_9HYME</name>
<dbReference type="EMBL" id="CM056744">
    <property type="protein sequence ID" value="KAJ8666685.1"/>
    <property type="molecule type" value="Genomic_DNA"/>
</dbReference>
<sequence>MHALVLWTETQQISVVPDGHLRGGNNGEAKWGGKFYPVQVLMKSANEAWLDSLHVSLDGTILPPEDHCSKLLEKRKMQQNSEKPSKKTSQESKNKYKASILGSSSIFEAKDVQLSPKPVNIRSTISGEGLSLTCNNGVSASLTSEACSSKGNSRVVQTVDADGSKQVVSQFPGISPEDMATIHSFLATMKSQTLEEKKEEATGKKKGDQKKCTKNIKNELVPLFEGSNVLLPKLKIETLLDSCQKKPRDLVQKLMIAILGKETLKKSSPTGKGGWTPIPTNILQDVESFVRQNTKKKYRITHDQYTRCLTAQCASLRVPDKNLNIEGDEKKNKRVIKSSVKTKVESDGEESSESGELGNGSDSSQAELNFQDKKLVEKREVNSKKFPKSSSTNLHEEDYGEKNVTPIYLDKEKDSGSSKQISGSLDGGSSVDVEVDLLGEMNSETKTNDSESIPNSESRVDDGFQKHSEKSVEDEEVVEKVSNREEKNSKILNQDLEDISELELRRHIEELEKLLQKKKERGSSEDNSQEPKKSKK</sequence>
<evidence type="ECO:0000313" key="1">
    <source>
        <dbReference type="EMBL" id="KAJ8666685.1"/>
    </source>
</evidence>
<protein>
    <submittedName>
        <fullName evidence="1">Uncharacterized protein</fullName>
    </submittedName>
</protein>
<evidence type="ECO:0000313" key="2">
    <source>
        <dbReference type="Proteomes" id="UP001239111"/>
    </source>
</evidence>
<keyword evidence="2" id="KW-1185">Reference proteome</keyword>
<proteinExistence type="predicted"/>
<reference evidence="1" key="1">
    <citation type="submission" date="2023-04" db="EMBL/GenBank/DDBJ databases">
        <title>A chromosome-level genome assembly of the parasitoid wasp Eretmocerus hayati.</title>
        <authorList>
            <person name="Zhong Y."/>
            <person name="Liu S."/>
            <person name="Liu Y."/>
        </authorList>
    </citation>
    <scope>NUCLEOTIDE SEQUENCE</scope>
    <source>
        <strain evidence="1">ZJU_SS_LIU_2023</strain>
    </source>
</reference>
<accession>A0ACC2N652</accession>